<dbReference type="Proteomes" id="UP000201838">
    <property type="component" value="Unassembled WGS sequence"/>
</dbReference>
<dbReference type="InterPro" id="IPR050126">
    <property type="entry name" value="Ap4A_hydrolase"/>
</dbReference>
<dbReference type="GO" id="GO:0008803">
    <property type="term" value="F:bis(5'-nucleosyl)-tetraphosphatase (symmetrical) activity"/>
    <property type="evidence" value="ECO:0007669"/>
    <property type="project" value="TreeGrafter"/>
</dbReference>
<dbReference type="PANTHER" id="PTHR42850">
    <property type="entry name" value="METALLOPHOSPHOESTERASE"/>
    <property type="match status" value="1"/>
</dbReference>
<dbReference type="GO" id="GO:0004722">
    <property type="term" value="F:protein serine/threonine phosphatase activity"/>
    <property type="evidence" value="ECO:0007669"/>
    <property type="project" value="UniProtKB-EC"/>
</dbReference>
<dbReference type="EC" id="3.1.3.16" evidence="2"/>
<evidence type="ECO:0000259" key="1">
    <source>
        <dbReference type="Pfam" id="PF00149"/>
    </source>
</evidence>
<dbReference type="PANTHER" id="PTHR42850:SF4">
    <property type="entry name" value="ZINC-DEPENDENT ENDOPOLYPHOSPHATASE"/>
    <property type="match status" value="1"/>
</dbReference>
<sequence length="246" mass="27436">MSDRVYAIGDVHGHLEQLQIAHRRIAIDAASGNGASPVIHIGDLTDRGPNSRGVIQFLIDGMNAGADWLVIKGNHDRFFSNYIRTGETTDGRLRKDLNWLSPSMGGQDTLRSYGIEKRTLESAAKFHARARKAVPEEHVAFIEKMPLYHRLAGMIFVHAGIRPGFPMDTQDEDDLLWIRDEFLWRLESHEALIVHGHTPIDEPTHYGNRVNIDTGAGYGQELVPVVFEGGACFALTEEGRVPVEPH</sequence>
<dbReference type="GO" id="GO:0005737">
    <property type="term" value="C:cytoplasm"/>
    <property type="evidence" value="ECO:0007669"/>
    <property type="project" value="TreeGrafter"/>
</dbReference>
<dbReference type="AlphaFoldDB" id="A0A238IYC7"/>
<reference evidence="3" key="1">
    <citation type="submission" date="2017-05" db="EMBL/GenBank/DDBJ databases">
        <authorList>
            <person name="Rodrigo-Torres L."/>
            <person name="Arahal R. D."/>
            <person name="Lucena T."/>
        </authorList>
    </citation>
    <scope>NUCLEOTIDE SEQUENCE [LARGE SCALE GENOMIC DNA]</scope>
    <source>
        <strain evidence="3">CECT 8489</strain>
    </source>
</reference>
<protein>
    <submittedName>
        <fullName evidence="2">Serine/threonine-protein phosphatase 1</fullName>
        <ecNumber evidence="2">3.1.3.16</ecNumber>
    </submittedName>
</protein>
<evidence type="ECO:0000313" key="3">
    <source>
        <dbReference type="Proteomes" id="UP000201838"/>
    </source>
</evidence>
<dbReference type="EMBL" id="FXXQ01000002">
    <property type="protein sequence ID" value="SMX23041.1"/>
    <property type="molecule type" value="Genomic_DNA"/>
</dbReference>
<feature type="domain" description="Calcineurin-like phosphoesterase" evidence="1">
    <location>
        <begin position="4"/>
        <end position="205"/>
    </location>
</feature>
<dbReference type="OrthoDB" id="9807890at2"/>
<accession>A0A238IYC7</accession>
<name>A0A238IYC7_9RHOB</name>
<proteinExistence type="predicted"/>
<dbReference type="Pfam" id="PF00149">
    <property type="entry name" value="Metallophos"/>
    <property type="match status" value="1"/>
</dbReference>
<dbReference type="GO" id="GO:0110154">
    <property type="term" value="P:RNA decapping"/>
    <property type="evidence" value="ECO:0007669"/>
    <property type="project" value="TreeGrafter"/>
</dbReference>
<dbReference type="InterPro" id="IPR029052">
    <property type="entry name" value="Metallo-depent_PP-like"/>
</dbReference>
<keyword evidence="3" id="KW-1185">Reference proteome</keyword>
<dbReference type="SUPFAM" id="SSF56300">
    <property type="entry name" value="Metallo-dependent phosphatases"/>
    <property type="match status" value="1"/>
</dbReference>
<dbReference type="RefSeq" id="WP_093972984.1">
    <property type="nucleotide sequence ID" value="NZ_FXXQ01000002.1"/>
</dbReference>
<organism evidence="2 3">
    <name type="scientific">Boseongicola aestuarii</name>
    <dbReference type="NCBI Taxonomy" id="1470561"/>
    <lineage>
        <taxon>Bacteria</taxon>
        <taxon>Pseudomonadati</taxon>
        <taxon>Pseudomonadota</taxon>
        <taxon>Alphaproteobacteria</taxon>
        <taxon>Rhodobacterales</taxon>
        <taxon>Paracoccaceae</taxon>
        <taxon>Boseongicola</taxon>
    </lineage>
</organism>
<keyword evidence="2" id="KW-0378">Hydrolase</keyword>
<evidence type="ECO:0000313" key="2">
    <source>
        <dbReference type="EMBL" id="SMX23041.1"/>
    </source>
</evidence>
<dbReference type="Gene3D" id="3.60.21.10">
    <property type="match status" value="1"/>
</dbReference>
<gene>
    <name evidence="2" type="primary">pphA</name>
    <name evidence="2" type="ORF">BOA8489_01142</name>
</gene>
<dbReference type="InterPro" id="IPR004843">
    <property type="entry name" value="Calcineurin-like_PHP"/>
</dbReference>